<evidence type="ECO:0000313" key="3">
    <source>
        <dbReference type="EMBL" id="CAA6811590.1"/>
    </source>
</evidence>
<dbReference type="InterPro" id="IPR052376">
    <property type="entry name" value="Oxidative_Scav/Glycosyltrans"/>
</dbReference>
<dbReference type="PANTHER" id="PTHR39082:SF1">
    <property type="entry name" value="SCAVENGER RECEPTOR CLASS A MEMBER 3"/>
    <property type="match status" value="1"/>
</dbReference>
<gene>
    <name evidence="3" type="ORF">HELGO_WM14830</name>
</gene>
<accession>A0A6S6T846</accession>
<protein>
    <recommendedName>
        <fullName evidence="2">C4-type zinc ribbon domain-containing protein</fullName>
    </recommendedName>
</protein>
<proteinExistence type="predicted"/>
<evidence type="ECO:0000256" key="1">
    <source>
        <dbReference type="SAM" id="MobiDB-lite"/>
    </source>
</evidence>
<name>A0A6S6T846_9BACT</name>
<dbReference type="InterPro" id="IPR003743">
    <property type="entry name" value="Zf-RING_7"/>
</dbReference>
<dbReference type="EMBL" id="CACVAQ010000177">
    <property type="protein sequence ID" value="CAA6811590.1"/>
    <property type="molecule type" value="Genomic_DNA"/>
</dbReference>
<feature type="domain" description="C4-type zinc ribbon" evidence="2">
    <location>
        <begin position="210"/>
        <end position="242"/>
    </location>
</feature>
<sequence>MAKKNANSNLPVEEKLQNLYELQIVNTQLNNIKKLQGELPLEVSALETEIVTLDKKIAKLEDEHKGLQMSIVQHENKIKEAEALIEKYNKQQNNVKNNREFEALTREVELQKLDIQLANKRIRETQQKLGNKDTTLDASKGRQEEKRADMTLKQEELEKITAKTEKDEQKFLRKEKRARKKIDDALLAVYDRLATTYKNGLAVVIVERDACGGCFSQVPPQTQLELGQRKRIINCEHCARVLVAANIRTSLEEIEQQEEEAAAAAAAAAE</sequence>
<reference evidence="3" key="1">
    <citation type="submission" date="2020-01" db="EMBL/GenBank/DDBJ databases">
        <authorList>
            <person name="Meier V. D."/>
            <person name="Meier V D."/>
        </authorList>
    </citation>
    <scope>NUCLEOTIDE SEQUENCE</scope>
    <source>
        <strain evidence="3">HLG_WM_MAG_10</strain>
    </source>
</reference>
<dbReference type="AlphaFoldDB" id="A0A6S6T846"/>
<feature type="region of interest" description="Disordered" evidence="1">
    <location>
        <begin position="126"/>
        <end position="149"/>
    </location>
</feature>
<evidence type="ECO:0000259" key="2">
    <source>
        <dbReference type="Pfam" id="PF02591"/>
    </source>
</evidence>
<dbReference type="PANTHER" id="PTHR39082">
    <property type="entry name" value="PHOSPHOLIPASE C-BETA-2-RELATED"/>
    <property type="match status" value="1"/>
</dbReference>
<dbReference type="Pfam" id="PF02591">
    <property type="entry name" value="Zn_ribbon_9"/>
    <property type="match status" value="1"/>
</dbReference>
<dbReference type="Gene3D" id="1.10.287.1490">
    <property type="match status" value="1"/>
</dbReference>
<organism evidence="3">
    <name type="scientific">uncultured Aureispira sp</name>
    <dbReference type="NCBI Taxonomy" id="1331704"/>
    <lineage>
        <taxon>Bacteria</taxon>
        <taxon>Pseudomonadati</taxon>
        <taxon>Bacteroidota</taxon>
        <taxon>Saprospiria</taxon>
        <taxon>Saprospirales</taxon>
        <taxon>Saprospiraceae</taxon>
        <taxon>Aureispira</taxon>
        <taxon>environmental samples</taxon>
    </lineage>
</organism>